<reference evidence="1 2" key="1">
    <citation type="submission" date="2019-01" db="EMBL/GenBank/DDBJ databases">
        <authorList>
            <person name="Chen W.-M."/>
        </authorList>
    </citation>
    <scope>NUCLEOTIDE SEQUENCE [LARGE SCALE GENOMIC DNA]</scope>
    <source>
        <strain evidence="1 2">ICH-3</strain>
    </source>
</reference>
<dbReference type="Proteomes" id="UP000288178">
    <property type="component" value="Unassembled WGS sequence"/>
</dbReference>
<proteinExistence type="predicted"/>
<dbReference type="EMBL" id="SACT01000014">
    <property type="protein sequence ID" value="RVT47671.1"/>
    <property type="molecule type" value="Genomic_DNA"/>
</dbReference>
<keyword evidence="2" id="KW-1185">Reference proteome</keyword>
<evidence type="ECO:0000313" key="2">
    <source>
        <dbReference type="Proteomes" id="UP000288178"/>
    </source>
</evidence>
<accession>A0A3S3S7V6</accession>
<sequence length="83" mass="9397">MHDLIEQIEDKRERERFRQVTELADDQKLVERELNRINGSALPVCARLDAEGNAVGHAPHAPQVFQRSLAHADQVTTTRLDLG</sequence>
<dbReference type="RefSeq" id="WP_128201472.1">
    <property type="nucleotide sequence ID" value="NZ_SACT01000014.1"/>
</dbReference>
<protein>
    <submittedName>
        <fullName evidence="1">Uncharacterized protein</fullName>
    </submittedName>
</protein>
<gene>
    <name evidence="1" type="ORF">ENE75_23925</name>
</gene>
<comment type="caution">
    <text evidence="1">The sequence shown here is derived from an EMBL/GenBank/DDBJ whole genome shotgun (WGS) entry which is preliminary data.</text>
</comment>
<dbReference type="AlphaFoldDB" id="A0A3S3S7V6"/>
<evidence type="ECO:0000313" key="1">
    <source>
        <dbReference type="EMBL" id="RVT47671.1"/>
    </source>
</evidence>
<name>A0A3S3S7V6_9BURK</name>
<organism evidence="1 2">
    <name type="scientific">Rubrivivax albus</name>
    <dbReference type="NCBI Taxonomy" id="2499835"/>
    <lineage>
        <taxon>Bacteria</taxon>
        <taxon>Pseudomonadati</taxon>
        <taxon>Pseudomonadota</taxon>
        <taxon>Betaproteobacteria</taxon>
        <taxon>Burkholderiales</taxon>
        <taxon>Sphaerotilaceae</taxon>
        <taxon>Rubrivivax</taxon>
    </lineage>
</organism>